<feature type="chain" id="PRO_5012822496" description="Lipoprotein" evidence="2">
    <location>
        <begin position="24"/>
        <end position="227"/>
    </location>
</feature>
<dbReference type="Pfam" id="PF18966">
    <property type="entry name" value="Lipoprotein_23"/>
    <property type="match status" value="1"/>
</dbReference>
<dbReference type="STRING" id="1962155.B1813_03445"/>
<evidence type="ECO:0000256" key="2">
    <source>
        <dbReference type="SAM" id="SignalP"/>
    </source>
</evidence>
<keyword evidence="4" id="KW-1185">Reference proteome</keyword>
<feature type="region of interest" description="Disordered" evidence="1">
    <location>
        <begin position="25"/>
        <end position="75"/>
    </location>
</feature>
<dbReference type="EMBL" id="MWIH01000003">
    <property type="protein sequence ID" value="OQO93614.1"/>
    <property type="molecule type" value="Genomic_DNA"/>
</dbReference>
<evidence type="ECO:0000313" key="4">
    <source>
        <dbReference type="Proteomes" id="UP000192591"/>
    </source>
</evidence>
<accession>A0A1V9A9L3</accession>
<dbReference type="InterPro" id="IPR044058">
    <property type="entry name" value="Lipoprotein_23"/>
</dbReference>
<protein>
    <recommendedName>
        <fullName evidence="5">Lipoprotein</fullName>
    </recommendedName>
</protein>
<dbReference type="PROSITE" id="PS51257">
    <property type="entry name" value="PROKAR_LIPOPROTEIN"/>
    <property type="match status" value="1"/>
</dbReference>
<reference evidence="3 4" key="1">
    <citation type="submission" date="2017-02" db="EMBL/GenBank/DDBJ databases">
        <title>Draft genome of Saccharomonospora sp. 154.</title>
        <authorList>
            <person name="Alonso-Carmona G.S."/>
            <person name="De La Haba R."/>
            <person name="Vera-Gargallo B."/>
            <person name="Sandoval-Trujillo A.H."/>
            <person name="Ramirez-Duran N."/>
            <person name="Ventosa A."/>
        </authorList>
    </citation>
    <scope>NUCLEOTIDE SEQUENCE [LARGE SCALE GENOMIC DNA]</scope>
    <source>
        <strain evidence="3 4">LRS4.154</strain>
    </source>
</reference>
<gene>
    <name evidence="3" type="ORF">B1813_03445</name>
</gene>
<evidence type="ECO:0008006" key="5">
    <source>
        <dbReference type="Google" id="ProtNLM"/>
    </source>
</evidence>
<keyword evidence="2" id="KW-0732">Signal</keyword>
<evidence type="ECO:0000313" key="3">
    <source>
        <dbReference type="EMBL" id="OQO93614.1"/>
    </source>
</evidence>
<proteinExistence type="predicted"/>
<name>A0A1V9A9L3_SACPI</name>
<evidence type="ECO:0000256" key="1">
    <source>
        <dbReference type="SAM" id="MobiDB-lite"/>
    </source>
</evidence>
<feature type="compositionally biased region" description="Polar residues" evidence="1">
    <location>
        <begin position="41"/>
        <end position="57"/>
    </location>
</feature>
<organism evidence="3 4">
    <name type="scientific">Saccharomonospora piscinae</name>
    <dbReference type="NCBI Taxonomy" id="687388"/>
    <lineage>
        <taxon>Bacteria</taxon>
        <taxon>Bacillati</taxon>
        <taxon>Actinomycetota</taxon>
        <taxon>Actinomycetes</taxon>
        <taxon>Pseudonocardiales</taxon>
        <taxon>Pseudonocardiaceae</taxon>
        <taxon>Saccharomonospora</taxon>
    </lineage>
</organism>
<dbReference type="AlphaFoldDB" id="A0A1V9A9L3"/>
<dbReference type="RefSeq" id="WP_081190583.1">
    <property type="nucleotide sequence ID" value="NZ_MWIH01000003.1"/>
</dbReference>
<feature type="signal peptide" evidence="2">
    <location>
        <begin position="1"/>
        <end position="23"/>
    </location>
</feature>
<dbReference type="Proteomes" id="UP000192591">
    <property type="component" value="Unassembled WGS sequence"/>
</dbReference>
<comment type="caution">
    <text evidence="3">The sequence shown here is derived from an EMBL/GenBank/DDBJ whole genome shotgun (WGS) entry which is preliminary data.</text>
</comment>
<sequence length="227" mass="23722">MLARFARGVLTAALVTTALTACGAEPDGSPGDDGDSGTSSAASNPGGDNTWYDTASPASAGGTVGGDDSPCPLPVTFDVAEGWQAEALDFSDTESEEFAALTTNGSFAVRCEIDAGPAGAVGHLRVWISDEQPRDPEDTLRTFLEGDSSERITDESYRDAQAGAAETVEGTVLTYSDLLEENRRTRAVVVPAAEHTAVIEFSGFDLIEHEAMVPGYLLALDTVRASR</sequence>